<accession>A0A7S0I0K8</accession>
<dbReference type="GO" id="GO:0005769">
    <property type="term" value="C:early endosome"/>
    <property type="evidence" value="ECO:0007669"/>
    <property type="project" value="TreeGrafter"/>
</dbReference>
<feature type="compositionally biased region" description="Basic and acidic residues" evidence="5">
    <location>
        <begin position="20"/>
        <end position="33"/>
    </location>
</feature>
<dbReference type="PROSITE" id="PS50178">
    <property type="entry name" value="ZF_FYVE"/>
    <property type="match status" value="1"/>
</dbReference>
<dbReference type="InterPro" id="IPR011011">
    <property type="entry name" value="Znf_FYVE_PHD"/>
</dbReference>
<feature type="region of interest" description="Disordered" evidence="5">
    <location>
        <begin position="1"/>
        <end position="33"/>
    </location>
</feature>
<protein>
    <recommendedName>
        <fullName evidence="6">FYVE-type domain-containing protein</fullName>
    </recommendedName>
</protein>
<organism evidence="7">
    <name type="scientific">Hanusia phi</name>
    <dbReference type="NCBI Taxonomy" id="3032"/>
    <lineage>
        <taxon>Eukaryota</taxon>
        <taxon>Cryptophyceae</taxon>
        <taxon>Pyrenomonadales</taxon>
        <taxon>Geminigeraceae</taxon>
        <taxon>Hanusia</taxon>
    </lineage>
</organism>
<dbReference type="SUPFAM" id="SSF57903">
    <property type="entry name" value="FYVE/PHD zinc finger"/>
    <property type="match status" value="1"/>
</dbReference>
<dbReference type="InterPro" id="IPR013083">
    <property type="entry name" value="Znf_RING/FYVE/PHD"/>
</dbReference>
<evidence type="ECO:0000256" key="1">
    <source>
        <dbReference type="ARBA" id="ARBA00022723"/>
    </source>
</evidence>
<evidence type="ECO:0000256" key="2">
    <source>
        <dbReference type="ARBA" id="ARBA00022771"/>
    </source>
</evidence>
<evidence type="ECO:0000259" key="6">
    <source>
        <dbReference type="PROSITE" id="PS50178"/>
    </source>
</evidence>
<dbReference type="InterPro" id="IPR017455">
    <property type="entry name" value="Znf_FYVE-rel"/>
</dbReference>
<feature type="domain" description="FYVE-type" evidence="6">
    <location>
        <begin position="31"/>
        <end position="91"/>
    </location>
</feature>
<feature type="compositionally biased region" description="Polar residues" evidence="5">
    <location>
        <begin position="1"/>
        <end position="11"/>
    </location>
</feature>
<dbReference type="Gene3D" id="3.30.40.10">
    <property type="entry name" value="Zinc/RING finger domain, C3HC4 (zinc finger)"/>
    <property type="match status" value="1"/>
</dbReference>
<proteinExistence type="predicted"/>
<dbReference type="GO" id="GO:0043130">
    <property type="term" value="F:ubiquitin binding"/>
    <property type="evidence" value="ECO:0007669"/>
    <property type="project" value="TreeGrafter"/>
</dbReference>
<evidence type="ECO:0000256" key="5">
    <source>
        <dbReference type="SAM" id="MobiDB-lite"/>
    </source>
</evidence>
<dbReference type="AlphaFoldDB" id="A0A7S0I0K8"/>
<keyword evidence="1" id="KW-0479">Metal-binding</keyword>
<keyword evidence="2 4" id="KW-0863">Zinc-finger</keyword>
<dbReference type="PANTHER" id="PTHR46275:SF1">
    <property type="entry name" value="HEPATOCYTE GROWTH FACTOR-REGULATED TYROSINE KINASE SUBSTRATE"/>
    <property type="match status" value="1"/>
</dbReference>
<evidence type="ECO:0000313" key="7">
    <source>
        <dbReference type="EMBL" id="CAD8507413.1"/>
    </source>
</evidence>
<dbReference type="EMBL" id="HBEO01034183">
    <property type="protein sequence ID" value="CAD8507413.1"/>
    <property type="molecule type" value="Transcribed_RNA"/>
</dbReference>
<gene>
    <name evidence="7" type="ORF">HPHI1048_LOCUS23113</name>
</gene>
<sequence length="99" mass="11379">MSTPDQPNAAGNQAPVALSRPREKAPEWQKDKDTKNCTKCKNPFSLFVRRHHCRHCGQIFCEECSAKTCTIPQFNMNSPVRVCDDCFITIKRTNFDFQI</sequence>
<dbReference type="PANTHER" id="PTHR46275">
    <property type="entry name" value="HEPATOCYTE GROWTH FACTOR-REGULATED TYROSINE KINASE SUBSTRATE"/>
    <property type="match status" value="1"/>
</dbReference>
<dbReference type="GO" id="GO:0032456">
    <property type="term" value="P:endocytic recycling"/>
    <property type="evidence" value="ECO:0007669"/>
    <property type="project" value="TreeGrafter"/>
</dbReference>
<dbReference type="GO" id="GO:0008270">
    <property type="term" value="F:zinc ion binding"/>
    <property type="evidence" value="ECO:0007669"/>
    <property type="project" value="UniProtKB-KW"/>
</dbReference>
<dbReference type="SMART" id="SM00064">
    <property type="entry name" value="FYVE"/>
    <property type="match status" value="1"/>
</dbReference>
<dbReference type="InterPro" id="IPR000306">
    <property type="entry name" value="Znf_FYVE"/>
</dbReference>
<evidence type="ECO:0000256" key="3">
    <source>
        <dbReference type="ARBA" id="ARBA00022833"/>
    </source>
</evidence>
<dbReference type="Pfam" id="PF01363">
    <property type="entry name" value="FYVE"/>
    <property type="match status" value="1"/>
</dbReference>
<keyword evidence="3" id="KW-0862">Zinc</keyword>
<dbReference type="InterPro" id="IPR017073">
    <property type="entry name" value="HGS/VPS27"/>
</dbReference>
<dbReference type="GO" id="GO:0031623">
    <property type="term" value="P:receptor internalization"/>
    <property type="evidence" value="ECO:0007669"/>
    <property type="project" value="TreeGrafter"/>
</dbReference>
<reference evidence="7" key="1">
    <citation type="submission" date="2021-01" db="EMBL/GenBank/DDBJ databases">
        <authorList>
            <person name="Corre E."/>
            <person name="Pelletier E."/>
            <person name="Niang G."/>
            <person name="Scheremetjew M."/>
            <person name="Finn R."/>
            <person name="Kale V."/>
            <person name="Holt S."/>
            <person name="Cochrane G."/>
            <person name="Meng A."/>
            <person name="Brown T."/>
            <person name="Cohen L."/>
        </authorList>
    </citation>
    <scope>NUCLEOTIDE SEQUENCE</scope>
    <source>
        <strain evidence="7">CCMP325</strain>
    </source>
</reference>
<name>A0A7S0I0K8_9CRYP</name>
<evidence type="ECO:0000256" key="4">
    <source>
        <dbReference type="PROSITE-ProRule" id="PRU00091"/>
    </source>
</evidence>
<dbReference type="CDD" id="cd15730">
    <property type="entry name" value="FYVE_EEA1"/>
    <property type="match status" value="1"/>
</dbReference>